<dbReference type="CDD" id="cd05830">
    <property type="entry name" value="Sortase_E"/>
    <property type="match status" value="1"/>
</dbReference>
<comment type="caution">
    <text evidence="3">The sequence shown here is derived from an EMBL/GenBank/DDBJ whole genome shotgun (WGS) entry which is preliminary data.</text>
</comment>
<dbReference type="Proteomes" id="UP001183388">
    <property type="component" value="Unassembled WGS sequence"/>
</dbReference>
<feature type="compositionally biased region" description="Basic and acidic residues" evidence="2">
    <location>
        <begin position="1"/>
        <end position="15"/>
    </location>
</feature>
<dbReference type="InterPro" id="IPR023365">
    <property type="entry name" value="Sortase_dom-sf"/>
</dbReference>
<evidence type="ECO:0000313" key="4">
    <source>
        <dbReference type="Proteomes" id="UP001183388"/>
    </source>
</evidence>
<dbReference type="InterPro" id="IPR053465">
    <property type="entry name" value="Sortase_Class_E"/>
</dbReference>
<reference evidence="4" key="1">
    <citation type="submission" date="2023-07" db="EMBL/GenBank/DDBJ databases">
        <title>30 novel species of actinomycetes from the DSMZ collection.</title>
        <authorList>
            <person name="Nouioui I."/>
        </authorList>
    </citation>
    <scope>NUCLEOTIDE SEQUENCE [LARGE SCALE GENOMIC DNA]</scope>
    <source>
        <strain evidence="4">DSM 44917</strain>
    </source>
</reference>
<feature type="compositionally biased region" description="Low complexity" evidence="2">
    <location>
        <begin position="39"/>
        <end position="55"/>
    </location>
</feature>
<gene>
    <name evidence="3" type="ORF">RM780_08520</name>
</gene>
<protein>
    <submittedName>
        <fullName evidence="3">Class E sortase</fullName>
    </submittedName>
</protein>
<evidence type="ECO:0000256" key="2">
    <source>
        <dbReference type="SAM" id="MobiDB-lite"/>
    </source>
</evidence>
<feature type="region of interest" description="Disordered" evidence="2">
    <location>
        <begin position="1"/>
        <end position="55"/>
    </location>
</feature>
<feature type="compositionally biased region" description="Low complexity" evidence="2">
    <location>
        <begin position="187"/>
        <end position="200"/>
    </location>
</feature>
<dbReference type="NCBIfam" id="NF033747">
    <property type="entry name" value="class_E_sortase"/>
    <property type="match status" value="1"/>
</dbReference>
<sequence length="638" mass="65321">MTTRRPDGSWDEPYHDPGAYVPIPDPLTDPLPPENDWSPYTAPHPGGGYPPATAGYAEPTVAIPVTGPDGYAPAPGAGGYADPTVAMPALGAGHRDAGGYPPAPGVPGHADPTVAVPALGASGYAAEPAGAGVPPGAHGNDIAAPGAGRRRTSGYAGGPAPGVRRDAGNDIAAPGTGRRRASGNADATVAVPAVGNAAGPGRRRASEGTAAVGYSANPAAGDTGAPARMGRRRAAETAADPTLAMPTTGTGRRRAGNEAPGGGRRRAGGGAPPDPGAPGAGPGRRRAAPAAAPTRAWPPPGPGGRRAAAAATAAAPPGAGGRAARRRAAAGQGARLRPAAGTGRRRANGAPRAPAGEDRDEPTTPLATVDPAALARRRAAREAAADEPQETGGRAARRRAAKAAAKAAKQTGTAISNVIGELFITTGALLLLFVVYQLWWTNVEARAHANGEVDRLQESWQDEEGADDPARDPGTFQPGQGFAVLYLPTLDVVVPIAETVDPGSVLDNGMVGHYTESDRLPTAMPWDEEGNVGLAGHRNTHGEPFRYINRLQPGDPIVIETQDTFYTYEMTSRLDQTPPSNTSVLDPVPEQSGFTEPGRYLTLTTCTPEFTSTYRLIVWGQMMEERPRSEGRPDALVN</sequence>
<feature type="region of interest" description="Disordered" evidence="2">
    <location>
        <begin position="573"/>
        <end position="596"/>
    </location>
</feature>
<feature type="compositionally biased region" description="Low complexity" evidence="2">
    <location>
        <begin position="329"/>
        <end position="354"/>
    </location>
</feature>
<name>A0ABU2L621_9ACTN</name>
<dbReference type="RefSeq" id="WP_311629949.1">
    <property type="nucleotide sequence ID" value="NZ_JAVREN010000009.1"/>
</dbReference>
<dbReference type="InterPro" id="IPR042003">
    <property type="entry name" value="Sortase_E"/>
</dbReference>
<dbReference type="InterPro" id="IPR005754">
    <property type="entry name" value="Sortase"/>
</dbReference>
<feature type="compositionally biased region" description="Pro residues" evidence="2">
    <location>
        <begin position="23"/>
        <end position="33"/>
    </location>
</feature>
<proteinExistence type="predicted"/>
<evidence type="ECO:0000313" key="3">
    <source>
        <dbReference type="EMBL" id="MDT0307006.1"/>
    </source>
</evidence>
<keyword evidence="1" id="KW-0378">Hydrolase</keyword>
<dbReference type="Pfam" id="PF04203">
    <property type="entry name" value="Sortase"/>
    <property type="match status" value="1"/>
</dbReference>
<dbReference type="SUPFAM" id="SSF63817">
    <property type="entry name" value="Sortase"/>
    <property type="match status" value="1"/>
</dbReference>
<feature type="compositionally biased region" description="Low complexity" evidence="2">
    <location>
        <begin position="305"/>
        <end position="317"/>
    </location>
</feature>
<dbReference type="Gene3D" id="2.40.260.10">
    <property type="entry name" value="Sortase"/>
    <property type="match status" value="1"/>
</dbReference>
<accession>A0ABU2L621</accession>
<dbReference type="EMBL" id="JAVREN010000009">
    <property type="protein sequence ID" value="MDT0307006.1"/>
    <property type="molecule type" value="Genomic_DNA"/>
</dbReference>
<evidence type="ECO:0000256" key="1">
    <source>
        <dbReference type="ARBA" id="ARBA00022801"/>
    </source>
</evidence>
<organism evidence="3 4">
    <name type="scientific">Streptomyces boetiae</name>
    <dbReference type="NCBI Taxonomy" id="3075541"/>
    <lineage>
        <taxon>Bacteria</taxon>
        <taxon>Bacillati</taxon>
        <taxon>Actinomycetota</taxon>
        <taxon>Actinomycetes</taxon>
        <taxon>Kitasatosporales</taxon>
        <taxon>Streptomycetaceae</taxon>
        <taxon>Streptomyces</taxon>
    </lineage>
</organism>
<keyword evidence="4" id="KW-1185">Reference proteome</keyword>
<feature type="region of interest" description="Disordered" evidence="2">
    <location>
        <begin position="144"/>
        <end position="399"/>
    </location>
</feature>
<feature type="compositionally biased region" description="Polar residues" evidence="2">
    <location>
        <begin position="573"/>
        <end position="584"/>
    </location>
</feature>